<keyword evidence="1" id="KW-0732">Signal</keyword>
<feature type="signal peptide" evidence="1">
    <location>
        <begin position="1"/>
        <end position="21"/>
    </location>
</feature>
<evidence type="ECO:0000313" key="2">
    <source>
        <dbReference type="EMBL" id="ROP91143.1"/>
    </source>
</evidence>
<sequence>MKPAACLLLVLAVAWAGAGRADEPVPGWDGLRWGMTQAEIDRIHGQRLRRPAKPIRYHQSRVEAALPGVRLGGMPFVASFVLGQDGRLQQILVERRTGAVTGQLFAAVVTELVGQLGRPDLECFDGGDPRGGSLVWTGRATTIHAQLFGYSSEALRVNPSREIRRPYYVPREEYRGMPTRPRILLRYHPTARNDLFGRHRSCRPPSVD</sequence>
<evidence type="ECO:0000313" key="3">
    <source>
        <dbReference type="Proteomes" id="UP000278222"/>
    </source>
</evidence>
<keyword evidence="3" id="KW-1185">Reference proteome</keyword>
<dbReference type="OrthoDB" id="7348352at2"/>
<dbReference type="AlphaFoldDB" id="A0A3N1L8Y1"/>
<protein>
    <submittedName>
        <fullName evidence="2">Uncharacterized protein</fullName>
    </submittedName>
</protein>
<comment type="caution">
    <text evidence="2">The sequence shown here is derived from an EMBL/GenBank/DDBJ whole genome shotgun (WGS) entry which is preliminary data.</text>
</comment>
<gene>
    <name evidence="2" type="ORF">EDC65_3006</name>
</gene>
<reference evidence="2 3" key="1">
    <citation type="submission" date="2018-11" db="EMBL/GenBank/DDBJ databases">
        <title>Genomic Encyclopedia of Type Strains, Phase IV (KMG-IV): sequencing the most valuable type-strain genomes for metagenomic binning, comparative biology and taxonomic classification.</title>
        <authorList>
            <person name="Goeker M."/>
        </authorList>
    </citation>
    <scope>NUCLEOTIDE SEQUENCE [LARGE SCALE GENOMIC DNA]</scope>
    <source>
        <strain evidence="2 3">DSM 5900</strain>
    </source>
</reference>
<name>A0A3N1L8Y1_9PROT</name>
<accession>A0A3N1L8Y1</accession>
<dbReference type="Proteomes" id="UP000278222">
    <property type="component" value="Unassembled WGS sequence"/>
</dbReference>
<evidence type="ECO:0000256" key="1">
    <source>
        <dbReference type="SAM" id="SignalP"/>
    </source>
</evidence>
<dbReference type="EMBL" id="RJKX01000014">
    <property type="protein sequence ID" value="ROP91143.1"/>
    <property type="molecule type" value="Genomic_DNA"/>
</dbReference>
<dbReference type="RefSeq" id="WP_123690795.1">
    <property type="nucleotide sequence ID" value="NZ_AP019700.1"/>
</dbReference>
<proteinExistence type="predicted"/>
<feature type="chain" id="PRO_5018264929" evidence="1">
    <location>
        <begin position="22"/>
        <end position="208"/>
    </location>
</feature>
<organism evidence="2 3">
    <name type="scientific">Stella humosa</name>
    <dbReference type="NCBI Taxonomy" id="94"/>
    <lineage>
        <taxon>Bacteria</taxon>
        <taxon>Pseudomonadati</taxon>
        <taxon>Pseudomonadota</taxon>
        <taxon>Alphaproteobacteria</taxon>
        <taxon>Rhodospirillales</taxon>
        <taxon>Stellaceae</taxon>
        <taxon>Stella</taxon>
    </lineage>
</organism>